<sequence>MHASWTYRLRFLKKHLLMFLMAFGWLMIQSQVAVASHSCTIDVRGEVAAIQHMDMMATPGIHSTADASPLCEKHCVPDQAQKDPAQPQLVAIPAAMTLTLNPPECTSASHSAWSVTPPAVGPPATIRYCRFRE</sequence>
<name>A0A4R0GBV2_9ENTR</name>
<evidence type="ECO:0008006" key="3">
    <source>
        <dbReference type="Google" id="ProtNLM"/>
    </source>
</evidence>
<evidence type="ECO:0000313" key="2">
    <source>
        <dbReference type="Proteomes" id="UP000291424"/>
    </source>
</evidence>
<reference evidence="1 2" key="1">
    <citation type="submission" date="2019-02" db="EMBL/GenBank/DDBJ databases">
        <title>The draft genome of Enterobacter spp. strains.</title>
        <authorList>
            <person name="Wang C."/>
            <person name="Feng Y."/>
            <person name="Zong Z."/>
        </authorList>
    </citation>
    <scope>NUCLEOTIDE SEQUENCE [LARGE SCALE GENOMIC DNA]</scope>
    <source>
        <strain evidence="1 2">WCHEW120002</strain>
    </source>
</reference>
<proteinExistence type="predicted"/>
<accession>A0A4R0GBV2</accession>
<organism evidence="1 2">
    <name type="scientific">Enterobacter wuhouensis</name>
    <dbReference type="NCBI Taxonomy" id="2529381"/>
    <lineage>
        <taxon>Bacteria</taxon>
        <taxon>Pseudomonadati</taxon>
        <taxon>Pseudomonadota</taxon>
        <taxon>Gammaproteobacteria</taxon>
        <taxon>Enterobacterales</taxon>
        <taxon>Enterobacteriaceae</taxon>
        <taxon>Enterobacter</taxon>
    </lineage>
</organism>
<comment type="caution">
    <text evidence="1">The sequence shown here is derived from an EMBL/GenBank/DDBJ whole genome shotgun (WGS) entry which is preliminary data.</text>
</comment>
<protein>
    <recommendedName>
        <fullName evidence="3">DUF2946 domain-containing protein</fullName>
    </recommendedName>
</protein>
<dbReference type="Proteomes" id="UP000291424">
    <property type="component" value="Unassembled WGS sequence"/>
</dbReference>
<gene>
    <name evidence="1" type="ORF">E0L20_05630</name>
</gene>
<dbReference type="OrthoDB" id="6470311at2"/>
<dbReference type="RefSeq" id="WP_131633085.1">
    <property type="nucleotide sequence ID" value="NZ_SJOO01000002.1"/>
</dbReference>
<dbReference type="EMBL" id="SJOO01000002">
    <property type="protein sequence ID" value="TCB93887.1"/>
    <property type="molecule type" value="Genomic_DNA"/>
</dbReference>
<dbReference type="AlphaFoldDB" id="A0A4R0GBV2"/>
<evidence type="ECO:0000313" key="1">
    <source>
        <dbReference type="EMBL" id="TCB93887.1"/>
    </source>
</evidence>